<dbReference type="InterPro" id="IPR003399">
    <property type="entry name" value="Mce/MlaD"/>
</dbReference>
<accession>A0A5E4SEI8</accession>
<dbReference type="Proteomes" id="UP000333828">
    <property type="component" value="Unassembled WGS sequence"/>
</dbReference>
<sequence length="319" mass="34339">MENKSHAFMAGLFTLVLLTAVAAAVYWFNRDNRVRVPYDLVSRTNVNGLNPESAVRYRGLAVGKVDSIKFDPRTPGQILIRILVNEGTPMTKSTYATLSYQGVTGLAFVQLDDDGRDRTLLPSSETQVAQLRLRPSFIDELQNRGNTLVRQLEQASSSVNQLLSADNRQAVIDSVNSVKMAAQSVNRVAQQLEPVTKQLPETVRELNGTLAGANKLAGQLTDPQGPLVRNLDSVGRAADQAASSLAAFQATTQTFEGSLQQEALPRLNTLSDDLRTTTQAVGQAAETINRNPRALLFGTSPPPPGPGESGFAWPGGAGR</sequence>
<keyword evidence="4" id="KW-1185">Reference proteome</keyword>
<name>A0A5E4SEI8_9BURK</name>
<gene>
    <name evidence="3" type="ORF">PIN31115_00760</name>
</gene>
<protein>
    <submittedName>
        <fullName evidence="3">ABC transporter substrate-binding protein</fullName>
    </submittedName>
</protein>
<feature type="domain" description="Mce/MlaD" evidence="2">
    <location>
        <begin position="44"/>
        <end position="112"/>
    </location>
</feature>
<evidence type="ECO:0000256" key="1">
    <source>
        <dbReference type="SAM" id="MobiDB-lite"/>
    </source>
</evidence>
<dbReference type="PANTHER" id="PTHR36698:SF3">
    <property type="entry name" value="ABC-TYPE TRANSPORT AUXILIARY LIPOPROTEIN COMPONENT DOMAIN-CONTAINING PROTEIN"/>
    <property type="match status" value="1"/>
</dbReference>
<evidence type="ECO:0000259" key="2">
    <source>
        <dbReference type="Pfam" id="PF02470"/>
    </source>
</evidence>
<evidence type="ECO:0000313" key="4">
    <source>
        <dbReference type="Proteomes" id="UP000333828"/>
    </source>
</evidence>
<dbReference type="RefSeq" id="WP_087689991.1">
    <property type="nucleotide sequence ID" value="NZ_CABPSI010000001.1"/>
</dbReference>
<dbReference type="AlphaFoldDB" id="A0A5E4SEI8"/>
<feature type="region of interest" description="Disordered" evidence="1">
    <location>
        <begin position="297"/>
        <end position="319"/>
    </location>
</feature>
<proteinExistence type="predicted"/>
<organism evidence="3 4">
    <name type="scientific">Pandoraea iniqua</name>
    <dbReference type="NCBI Taxonomy" id="2508288"/>
    <lineage>
        <taxon>Bacteria</taxon>
        <taxon>Pseudomonadati</taxon>
        <taxon>Pseudomonadota</taxon>
        <taxon>Betaproteobacteria</taxon>
        <taxon>Burkholderiales</taxon>
        <taxon>Burkholderiaceae</taxon>
        <taxon>Pandoraea</taxon>
    </lineage>
</organism>
<dbReference type="Pfam" id="PF02470">
    <property type="entry name" value="MlaD"/>
    <property type="match status" value="1"/>
</dbReference>
<dbReference type="EMBL" id="CABPSI010000001">
    <property type="protein sequence ID" value="VVD74060.1"/>
    <property type="molecule type" value="Genomic_DNA"/>
</dbReference>
<dbReference type="PANTHER" id="PTHR36698">
    <property type="entry name" value="BLL5892 PROTEIN"/>
    <property type="match status" value="1"/>
</dbReference>
<evidence type="ECO:0000313" key="3">
    <source>
        <dbReference type="EMBL" id="VVD74060.1"/>
    </source>
</evidence>
<reference evidence="3 4" key="1">
    <citation type="submission" date="2019-08" db="EMBL/GenBank/DDBJ databases">
        <authorList>
            <person name="Peeters C."/>
        </authorList>
    </citation>
    <scope>NUCLEOTIDE SEQUENCE [LARGE SCALE GENOMIC DNA]</scope>
    <source>
        <strain evidence="3 4">LMG 31115</strain>
    </source>
</reference>